<dbReference type="Proteomes" id="UP000198379">
    <property type="component" value="Unassembled WGS sequence"/>
</dbReference>
<organism evidence="1 2">
    <name type="scientific">Dokdonia pacifica</name>
    <dbReference type="NCBI Taxonomy" id="1627892"/>
    <lineage>
        <taxon>Bacteria</taxon>
        <taxon>Pseudomonadati</taxon>
        <taxon>Bacteroidota</taxon>
        <taxon>Flavobacteriia</taxon>
        <taxon>Flavobacteriales</taxon>
        <taxon>Flavobacteriaceae</taxon>
        <taxon>Dokdonia</taxon>
    </lineage>
</organism>
<accession>A0A239C3G7</accession>
<gene>
    <name evidence="1" type="ORF">SAMN06265376_10791</name>
</gene>
<protein>
    <submittedName>
        <fullName evidence="1">Uncharacterized protein</fullName>
    </submittedName>
</protein>
<reference evidence="1 2" key="1">
    <citation type="submission" date="2017-06" db="EMBL/GenBank/DDBJ databases">
        <authorList>
            <person name="Kim H.J."/>
            <person name="Triplett B.A."/>
        </authorList>
    </citation>
    <scope>NUCLEOTIDE SEQUENCE [LARGE SCALE GENOMIC DNA]</scope>
    <source>
        <strain evidence="1 2">DSM 25597</strain>
    </source>
</reference>
<proteinExistence type="predicted"/>
<keyword evidence="2" id="KW-1185">Reference proteome</keyword>
<dbReference type="RefSeq" id="WP_089373093.1">
    <property type="nucleotide sequence ID" value="NZ_BMEP01000004.1"/>
</dbReference>
<evidence type="ECO:0000313" key="2">
    <source>
        <dbReference type="Proteomes" id="UP000198379"/>
    </source>
</evidence>
<evidence type="ECO:0000313" key="1">
    <source>
        <dbReference type="EMBL" id="SNS14452.1"/>
    </source>
</evidence>
<dbReference type="AlphaFoldDB" id="A0A239C3G7"/>
<dbReference type="EMBL" id="FZNY01000007">
    <property type="protein sequence ID" value="SNS14452.1"/>
    <property type="molecule type" value="Genomic_DNA"/>
</dbReference>
<name>A0A239C3G7_9FLAO</name>
<sequence length="209" mass="24021">MKKITLLLSVIILIISCQKDELNEESLNGDNIAKLQLLNNDEFEFFPLCESNDIPLFIDNPFNHPNYPDQFFAHDVSGVFSGVTICEDVLGNSTPRRECYPSQLKIQLEREFSKHTNNILCNQKGVQCPTNGVLIGTYVGIIDLESQFNVDTTNGEISIDEANHMYHQFMCELLELDTESSEYIVVDTLHWDFWDITVIQYTIKLYENI</sequence>
<dbReference type="PROSITE" id="PS51257">
    <property type="entry name" value="PROKAR_LIPOPROTEIN"/>
    <property type="match status" value="1"/>
</dbReference>